<dbReference type="PANTHER" id="PTHR12270:SF25">
    <property type="entry name" value="GLYCOSYLTRANSFERASE-LIKE PROTEIN LARGE"/>
    <property type="match status" value="1"/>
</dbReference>
<feature type="non-terminal residue" evidence="7">
    <location>
        <position position="1"/>
    </location>
</feature>
<protein>
    <recommendedName>
        <fullName evidence="9">Glycosyltransferase family 49 protein</fullName>
    </recommendedName>
</protein>
<evidence type="ECO:0000256" key="1">
    <source>
        <dbReference type="ARBA" id="ARBA00004606"/>
    </source>
</evidence>
<evidence type="ECO:0000313" key="7">
    <source>
        <dbReference type="EMBL" id="KAG0280597.1"/>
    </source>
</evidence>
<evidence type="ECO:0000256" key="2">
    <source>
        <dbReference type="ARBA" id="ARBA00022692"/>
    </source>
</evidence>
<evidence type="ECO:0000256" key="6">
    <source>
        <dbReference type="ARBA" id="ARBA00023180"/>
    </source>
</evidence>
<keyword evidence="3" id="KW-0735">Signal-anchor</keyword>
<keyword evidence="5" id="KW-0472">Membrane</keyword>
<name>A0ABQ7JMB8_9FUNG</name>
<dbReference type="EMBL" id="JAAAIM010001253">
    <property type="protein sequence ID" value="KAG0280597.1"/>
    <property type="molecule type" value="Genomic_DNA"/>
</dbReference>
<dbReference type="Proteomes" id="UP001194696">
    <property type="component" value="Unassembled WGS sequence"/>
</dbReference>
<proteinExistence type="predicted"/>
<keyword evidence="6" id="KW-0325">Glycoprotein</keyword>
<reference evidence="7 8" key="1">
    <citation type="journal article" date="2020" name="Fungal Divers.">
        <title>Resolving the Mortierellaceae phylogeny through synthesis of multi-gene phylogenetics and phylogenomics.</title>
        <authorList>
            <person name="Vandepol N."/>
            <person name="Liber J."/>
            <person name="Desiro A."/>
            <person name="Na H."/>
            <person name="Kennedy M."/>
            <person name="Barry K."/>
            <person name="Grigoriev I.V."/>
            <person name="Miller A.N."/>
            <person name="O'Donnell K."/>
            <person name="Stajich J.E."/>
            <person name="Bonito G."/>
        </authorList>
    </citation>
    <scope>NUCLEOTIDE SEQUENCE [LARGE SCALE GENOMIC DNA]</scope>
    <source>
        <strain evidence="7 8">AD045</strain>
    </source>
</reference>
<evidence type="ECO:0000256" key="5">
    <source>
        <dbReference type="ARBA" id="ARBA00023136"/>
    </source>
</evidence>
<organism evidence="7 8">
    <name type="scientific">Linnemannia gamsii</name>
    <dbReference type="NCBI Taxonomy" id="64522"/>
    <lineage>
        <taxon>Eukaryota</taxon>
        <taxon>Fungi</taxon>
        <taxon>Fungi incertae sedis</taxon>
        <taxon>Mucoromycota</taxon>
        <taxon>Mortierellomycotina</taxon>
        <taxon>Mortierellomycetes</taxon>
        <taxon>Mortierellales</taxon>
        <taxon>Mortierellaceae</taxon>
        <taxon>Linnemannia</taxon>
    </lineage>
</organism>
<dbReference type="PANTHER" id="PTHR12270">
    <property type="entry name" value="GLYCOSYLTRANSFERASE-RELATED"/>
    <property type="match status" value="1"/>
</dbReference>
<keyword evidence="4" id="KW-1133">Transmembrane helix</keyword>
<accession>A0ABQ7JMB8</accession>
<evidence type="ECO:0000313" key="8">
    <source>
        <dbReference type="Proteomes" id="UP001194696"/>
    </source>
</evidence>
<keyword evidence="8" id="KW-1185">Reference proteome</keyword>
<comment type="subcellular location">
    <subcellularLocation>
        <location evidence="1">Membrane</location>
        <topology evidence="1">Single-pass type II membrane protein</topology>
    </subcellularLocation>
</comment>
<evidence type="ECO:0000256" key="3">
    <source>
        <dbReference type="ARBA" id="ARBA00022968"/>
    </source>
</evidence>
<keyword evidence="2" id="KW-0812">Transmembrane</keyword>
<gene>
    <name evidence="7" type="ORF">BGZ96_001513</name>
</gene>
<comment type="caution">
    <text evidence="7">The sequence shown here is derived from an EMBL/GenBank/DDBJ whole genome shotgun (WGS) entry which is preliminary data.</text>
</comment>
<sequence>GTPWCDERFVGYGANKAACLYEIYISGIDYYVLPNDFLIHQSHAYPESKRSGGRKLNAELYAAFRDELCFRYAKAMYFANELNTPKARNMKTQCSSLKGFDAALKAFPQMWKTQPPKIAADAK</sequence>
<evidence type="ECO:0000256" key="4">
    <source>
        <dbReference type="ARBA" id="ARBA00022989"/>
    </source>
</evidence>
<dbReference type="InterPro" id="IPR051292">
    <property type="entry name" value="Xyl/GlcA_transferase"/>
</dbReference>
<dbReference type="Pfam" id="PF13896">
    <property type="entry name" value="Glyco_transf_49"/>
    <property type="match status" value="1"/>
</dbReference>
<evidence type="ECO:0008006" key="9">
    <source>
        <dbReference type="Google" id="ProtNLM"/>
    </source>
</evidence>